<gene>
    <name evidence="1" type="ORF">K431DRAFT_84794</name>
</gene>
<dbReference type="Proteomes" id="UP000799441">
    <property type="component" value="Unassembled WGS sequence"/>
</dbReference>
<keyword evidence="2" id="KW-1185">Reference proteome</keyword>
<comment type="caution">
    <text evidence="1">The sequence shown here is derived from an EMBL/GenBank/DDBJ whole genome shotgun (WGS) entry which is preliminary data.</text>
</comment>
<name>A0A9P4UM55_9PEZI</name>
<sequence length="90" mass="10043">MVASREPIAPPENLPAAVQVPSDRYCWLGRSAVRHGRRRLLRATQPQLNIMPHHELASVCLCIAIASLSRLRSCVASREYAPRLRDLDAS</sequence>
<dbReference type="AlphaFoldDB" id="A0A9P4UM55"/>
<evidence type="ECO:0000313" key="2">
    <source>
        <dbReference type="Proteomes" id="UP000799441"/>
    </source>
</evidence>
<evidence type="ECO:0000313" key="1">
    <source>
        <dbReference type="EMBL" id="KAF2720852.1"/>
    </source>
</evidence>
<reference evidence="1" key="1">
    <citation type="journal article" date="2020" name="Stud. Mycol.">
        <title>101 Dothideomycetes genomes: a test case for predicting lifestyles and emergence of pathogens.</title>
        <authorList>
            <person name="Haridas S."/>
            <person name="Albert R."/>
            <person name="Binder M."/>
            <person name="Bloem J."/>
            <person name="Labutti K."/>
            <person name="Salamov A."/>
            <person name="Andreopoulos B."/>
            <person name="Baker S."/>
            <person name="Barry K."/>
            <person name="Bills G."/>
            <person name="Bluhm B."/>
            <person name="Cannon C."/>
            <person name="Castanera R."/>
            <person name="Culley D."/>
            <person name="Daum C."/>
            <person name="Ezra D."/>
            <person name="Gonzalez J."/>
            <person name="Henrissat B."/>
            <person name="Kuo A."/>
            <person name="Liang C."/>
            <person name="Lipzen A."/>
            <person name="Lutzoni F."/>
            <person name="Magnuson J."/>
            <person name="Mondo S."/>
            <person name="Nolan M."/>
            <person name="Ohm R."/>
            <person name="Pangilinan J."/>
            <person name="Park H.-J."/>
            <person name="Ramirez L."/>
            <person name="Alfaro M."/>
            <person name="Sun H."/>
            <person name="Tritt A."/>
            <person name="Yoshinaga Y."/>
            <person name="Zwiers L.-H."/>
            <person name="Turgeon B."/>
            <person name="Goodwin S."/>
            <person name="Spatafora J."/>
            <person name="Crous P."/>
            <person name="Grigoriev I."/>
        </authorList>
    </citation>
    <scope>NUCLEOTIDE SEQUENCE</scope>
    <source>
        <strain evidence="1">CBS 116435</strain>
    </source>
</reference>
<protein>
    <submittedName>
        <fullName evidence="1">Uncharacterized protein</fullName>
    </submittedName>
</protein>
<accession>A0A9P4UM55</accession>
<dbReference type="EMBL" id="MU003795">
    <property type="protein sequence ID" value="KAF2720852.1"/>
    <property type="molecule type" value="Genomic_DNA"/>
</dbReference>
<organism evidence="1 2">
    <name type="scientific">Polychaeton citri CBS 116435</name>
    <dbReference type="NCBI Taxonomy" id="1314669"/>
    <lineage>
        <taxon>Eukaryota</taxon>
        <taxon>Fungi</taxon>
        <taxon>Dikarya</taxon>
        <taxon>Ascomycota</taxon>
        <taxon>Pezizomycotina</taxon>
        <taxon>Dothideomycetes</taxon>
        <taxon>Dothideomycetidae</taxon>
        <taxon>Capnodiales</taxon>
        <taxon>Capnodiaceae</taxon>
        <taxon>Polychaeton</taxon>
    </lineage>
</organism>
<proteinExistence type="predicted"/>